<feature type="transmembrane region" description="Helical" evidence="1">
    <location>
        <begin position="199"/>
        <end position="220"/>
    </location>
</feature>
<dbReference type="Proteomes" id="UP000642748">
    <property type="component" value="Unassembled WGS sequence"/>
</dbReference>
<feature type="transmembrane region" description="Helical" evidence="1">
    <location>
        <begin position="227"/>
        <end position="248"/>
    </location>
</feature>
<dbReference type="GO" id="GO:0080120">
    <property type="term" value="P:CAAX-box protein maturation"/>
    <property type="evidence" value="ECO:0007669"/>
    <property type="project" value="UniProtKB-ARBA"/>
</dbReference>
<feature type="transmembrane region" description="Helical" evidence="1">
    <location>
        <begin position="132"/>
        <end position="152"/>
    </location>
</feature>
<keyword evidence="1" id="KW-0472">Membrane</keyword>
<dbReference type="Pfam" id="PF02517">
    <property type="entry name" value="Rce1-like"/>
    <property type="match status" value="1"/>
</dbReference>
<gene>
    <name evidence="3" type="ORF">Raf01_94840</name>
</gene>
<comment type="caution">
    <text evidence="3">The sequence shown here is derived from an EMBL/GenBank/DDBJ whole genome shotgun (WGS) entry which is preliminary data.</text>
</comment>
<feature type="transmembrane region" description="Helical" evidence="1">
    <location>
        <begin position="51"/>
        <end position="71"/>
    </location>
</feature>
<organism evidence="3 4">
    <name type="scientific">Rugosimonospora africana</name>
    <dbReference type="NCBI Taxonomy" id="556532"/>
    <lineage>
        <taxon>Bacteria</taxon>
        <taxon>Bacillati</taxon>
        <taxon>Actinomycetota</taxon>
        <taxon>Actinomycetes</taxon>
        <taxon>Micromonosporales</taxon>
        <taxon>Micromonosporaceae</taxon>
        <taxon>Rugosimonospora</taxon>
    </lineage>
</organism>
<dbReference type="InterPro" id="IPR003675">
    <property type="entry name" value="Rce1/LyrA-like_dom"/>
</dbReference>
<evidence type="ECO:0000259" key="2">
    <source>
        <dbReference type="Pfam" id="PF02517"/>
    </source>
</evidence>
<reference evidence="3" key="1">
    <citation type="submission" date="2021-01" db="EMBL/GenBank/DDBJ databases">
        <title>Whole genome shotgun sequence of Rugosimonospora africana NBRC 104875.</title>
        <authorList>
            <person name="Komaki H."/>
            <person name="Tamura T."/>
        </authorList>
    </citation>
    <scope>NUCLEOTIDE SEQUENCE</scope>
    <source>
        <strain evidence="3">NBRC 104875</strain>
    </source>
</reference>
<dbReference type="RefSeq" id="WP_203924692.1">
    <property type="nucleotide sequence ID" value="NZ_BONZ01000123.1"/>
</dbReference>
<dbReference type="InterPro" id="IPR042150">
    <property type="entry name" value="MmRce1-like"/>
</dbReference>
<dbReference type="GO" id="GO:0004175">
    <property type="term" value="F:endopeptidase activity"/>
    <property type="evidence" value="ECO:0007669"/>
    <property type="project" value="UniProtKB-ARBA"/>
</dbReference>
<dbReference type="EMBL" id="BONZ01000123">
    <property type="protein sequence ID" value="GIH21312.1"/>
    <property type="molecule type" value="Genomic_DNA"/>
</dbReference>
<feature type="transmembrane region" description="Helical" evidence="1">
    <location>
        <begin position="21"/>
        <end position="45"/>
    </location>
</feature>
<feature type="domain" description="CAAX prenyl protease 2/Lysostaphin resistance protein A-like" evidence="2">
    <location>
        <begin position="138"/>
        <end position="240"/>
    </location>
</feature>
<dbReference type="AlphaFoldDB" id="A0A8J3VW26"/>
<feature type="transmembrane region" description="Helical" evidence="1">
    <location>
        <begin position="173"/>
        <end position="193"/>
    </location>
</feature>
<feature type="transmembrane region" description="Helical" evidence="1">
    <location>
        <begin position="91"/>
        <end position="112"/>
    </location>
</feature>
<evidence type="ECO:0000313" key="4">
    <source>
        <dbReference type="Proteomes" id="UP000642748"/>
    </source>
</evidence>
<dbReference type="PANTHER" id="PTHR35797">
    <property type="entry name" value="PROTEASE-RELATED"/>
    <property type="match status" value="1"/>
</dbReference>
<dbReference type="PANTHER" id="PTHR35797:SF1">
    <property type="entry name" value="PROTEASE"/>
    <property type="match status" value="1"/>
</dbReference>
<name>A0A8J3VW26_9ACTN</name>
<evidence type="ECO:0000313" key="3">
    <source>
        <dbReference type="EMBL" id="GIH21312.1"/>
    </source>
</evidence>
<sequence>MTIMIDAQATSLETRLRKRGLTTFLLIAFGTAWGWEALARLVLGWSLVNPLVQAPVGFAPAIAALVVRRWVTREGFADAGSRLRLRTARRYYLLAWLGPLGVAAAVVGLAAATGRWKPSHHAIADPVPGVPVWAAPVLLCLLALIATVVYWGEEFGWTGYLLLRVCPGRPRRAALVAGLIAAVWHFPLAFLGYVEYRHLALGLIVWTAWIVCQEIILAWLRAGSGSIWPASLAHAGNNLVLAPLTTALLLEPHGFSPDGIQLLVVLVLAAVAVWPFLRAGRER</sequence>
<proteinExistence type="predicted"/>
<keyword evidence="4" id="KW-1185">Reference proteome</keyword>
<feature type="transmembrane region" description="Helical" evidence="1">
    <location>
        <begin position="260"/>
        <end position="277"/>
    </location>
</feature>
<keyword evidence="1" id="KW-0812">Transmembrane</keyword>
<evidence type="ECO:0000256" key="1">
    <source>
        <dbReference type="SAM" id="Phobius"/>
    </source>
</evidence>
<keyword evidence="1" id="KW-1133">Transmembrane helix</keyword>
<accession>A0A8J3VW26</accession>
<protein>
    <submittedName>
        <fullName evidence="3">Abortive infection protein</fullName>
    </submittedName>
</protein>